<dbReference type="InterPro" id="IPR037923">
    <property type="entry name" value="HTH-like"/>
</dbReference>
<gene>
    <name evidence="5" type="ORF">EM808_13155</name>
</gene>
<comment type="caution">
    <text evidence="5">The sequence shown here is derived from an EMBL/GenBank/DDBJ whole genome shotgun (WGS) entry which is preliminary data.</text>
</comment>
<dbReference type="EMBL" id="RZTZ01000004">
    <property type="protein sequence ID" value="RVT62704.1"/>
    <property type="molecule type" value="Genomic_DNA"/>
</dbReference>
<evidence type="ECO:0000259" key="4">
    <source>
        <dbReference type="PROSITE" id="PS01124"/>
    </source>
</evidence>
<evidence type="ECO:0000256" key="3">
    <source>
        <dbReference type="ARBA" id="ARBA00023163"/>
    </source>
</evidence>
<keyword evidence="6" id="KW-1185">Reference proteome</keyword>
<dbReference type="AlphaFoldDB" id="A0A3S2TX79"/>
<dbReference type="InterPro" id="IPR020449">
    <property type="entry name" value="Tscrpt_reg_AraC-type_HTH"/>
</dbReference>
<dbReference type="PANTHER" id="PTHR43280:SF28">
    <property type="entry name" value="HTH-TYPE TRANSCRIPTIONAL ACTIVATOR RHAS"/>
    <property type="match status" value="1"/>
</dbReference>
<proteinExistence type="predicted"/>
<feature type="domain" description="HTH araC/xylS-type" evidence="4">
    <location>
        <begin position="212"/>
        <end position="311"/>
    </location>
</feature>
<dbReference type="GO" id="GO:0043565">
    <property type="term" value="F:sequence-specific DNA binding"/>
    <property type="evidence" value="ECO:0007669"/>
    <property type="project" value="InterPro"/>
</dbReference>
<keyword evidence="1" id="KW-0805">Transcription regulation</keyword>
<dbReference type="InterPro" id="IPR003313">
    <property type="entry name" value="AraC-bd"/>
</dbReference>
<dbReference type="PROSITE" id="PS01124">
    <property type="entry name" value="HTH_ARAC_FAMILY_2"/>
    <property type="match status" value="1"/>
</dbReference>
<dbReference type="Gene3D" id="2.60.120.10">
    <property type="entry name" value="Jelly Rolls"/>
    <property type="match status" value="1"/>
</dbReference>
<dbReference type="Pfam" id="PF12833">
    <property type="entry name" value="HTH_18"/>
    <property type="match status" value="1"/>
</dbReference>
<dbReference type="InterPro" id="IPR014710">
    <property type="entry name" value="RmlC-like_jellyroll"/>
</dbReference>
<dbReference type="PROSITE" id="PS00041">
    <property type="entry name" value="HTH_ARAC_FAMILY_1"/>
    <property type="match status" value="1"/>
</dbReference>
<evidence type="ECO:0000256" key="1">
    <source>
        <dbReference type="ARBA" id="ARBA00023015"/>
    </source>
</evidence>
<accession>A0A3S2TX79</accession>
<dbReference type="GO" id="GO:0003700">
    <property type="term" value="F:DNA-binding transcription factor activity"/>
    <property type="evidence" value="ECO:0007669"/>
    <property type="project" value="InterPro"/>
</dbReference>
<dbReference type="PRINTS" id="PR00032">
    <property type="entry name" value="HTHARAC"/>
</dbReference>
<name>A0A3S2TX79_9BACI</name>
<reference evidence="5 6" key="1">
    <citation type="submission" date="2019-01" db="EMBL/GenBank/DDBJ databases">
        <title>Bacillus sp. M5HDSG1-1, whole genome shotgun sequence.</title>
        <authorList>
            <person name="Tuo L."/>
        </authorList>
    </citation>
    <scope>NUCLEOTIDE SEQUENCE [LARGE SCALE GENOMIC DNA]</scope>
    <source>
        <strain evidence="5 6">M5HDSG1-1</strain>
    </source>
</reference>
<evidence type="ECO:0000256" key="2">
    <source>
        <dbReference type="ARBA" id="ARBA00023125"/>
    </source>
</evidence>
<dbReference type="SUPFAM" id="SSF46689">
    <property type="entry name" value="Homeodomain-like"/>
    <property type="match status" value="2"/>
</dbReference>
<dbReference type="Gene3D" id="1.10.10.60">
    <property type="entry name" value="Homeodomain-like"/>
    <property type="match status" value="2"/>
</dbReference>
<dbReference type="SMART" id="SM00342">
    <property type="entry name" value="HTH_ARAC"/>
    <property type="match status" value="1"/>
</dbReference>
<dbReference type="Pfam" id="PF02311">
    <property type="entry name" value="AraC_binding"/>
    <property type="match status" value="1"/>
</dbReference>
<dbReference type="InterPro" id="IPR009057">
    <property type="entry name" value="Homeodomain-like_sf"/>
</dbReference>
<dbReference type="RefSeq" id="WP_127738655.1">
    <property type="nucleotide sequence ID" value="NZ_RZTZ01000004.1"/>
</dbReference>
<dbReference type="SUPFAM" id="SSF51215">
    <property type="entry name" value="Regulatory protein AraC"/>
    <property type="match status" value="1"/>
</dbReference>
<keyword evidence="2" id="KW-0238">DNA-binding</keyword>
<organism evidence="5 6">
    <name type="scientific">Niallia taxi</name>
    <dbReference type="NCBI Taxonomy" id="2499688"/>
    <lineage>
        <taxon>Bacteria</taxon>
        <taxon>Bacillati</taxon>
        <taxon>Bacillota</taxon>
        <taxon>Bacilli</taxon>
        <taxon>Bacillales</taxon>
        <taxon>Bacillaceae</taxon>
        <taxon>Niallia</taxon>
    </lineage>
</organism>
<keyword evidence="3" id="KW-0804">Transcription</keyword>
<dbReference type="InterPro" id="IPR018060">
    <property type="entry name" value="HTH_AraC"/>
</dbReference>
<dbReference type="InterPro" id="IPR018062">
    <property type="entry name" value="HTH_AraC-typ_CS"/>
</dbReference>
<protein>
    <submittedName>
        <fullName evidence="5">AraC family transcriptional regulator</fullName>
    </submittedName>
</protein>
<evidence type="ECO:0000313" key="5">
    <source>
        <dbReference type="EMBL" id="RVT62704.1"/>
    </source>
</evidence>
<dbReference type="Proteomes" id="UP000288024">
    <property type="component" value="Unassembled WGS sequence"/>
</dbReference>
<evidence type="ECO:0000313" key="6">
    <source>
        <dbReference type="Proteomes" id="UP000288024"/>
    </source>
</evidence>
<sequence>MYFASESNTIEAGTYFLIKMITLTLKRWFLLEQWLLANYRMRGMEPAGFEFHSHREYEIYFFHSGDCKYLINNRIYELQPGDILLMDGLTLHKPNPSLNTPYVRSVVHFSPAYLQEILQALGMEILLAPFRKLNNCLLRTNYDCSAKLVEEKMSKIGSLFANNDKPGYCQADIQEAQVKLELVQLLVEIYKMSQNDLQLIPAKRTEKEIHAEMIAAWIDDHFTEKISLERLAKERNLSKYYTSHVFKEITGFTVMEYLMGCRLNHAKYLLEVEPQLTLTEIAHKSGFENISHFSRYFKEKVGNTAKKYRALKLEKKF</sequence>
<dbReference type="PANTHER" id="PTHR43280">
    <property type="entry name" value="ARAC-FAMILY TRANSCRIPTIONAL REGULATOR"/>
    <property type="match status" value="1"/>
</dbReference>